<feature type="repeat" description="ANK" evidence="14">
    <location>
        <begin position="339"/>
        <end position="371"/>
    </location>
</feature>
<dbReference type="Pfam" id="PF12796">
    <property type="entry name" value="Ank_2"/>
    <property type="match status" value="3"/>
</dbReference>
<dbReference type="InterPro" id="IPR001611">
    <property type="entry name" value="Leu-rich_rpt"/>
</dbReference>
<dbReference type="InterPro" id="IPR011009">
    <property type="entry name" value="Kinase-like_dom_sf"/>
</dbReference>
<evidence type="ECO:0000256" key="16">
    <source>
        <dbReference type="SAM" id="MobiDB-lite"/>
    </source>
</evidence>
<dbReference type="PANTHER" id="PTHR24198">
    <property type="entry name" value="ANKYRIN REPEAT AND PROTEIN KINASE DOMAIN-CONTAINING PROTEIN"/>
    <property type="match status" value="1"/>
</dbReference>
<name>A0ABN8PKN4_9CNID</name>
<evidence type="ECO:0000313" key="19">
    <source>
        <dbReference type="EMBL" id="CAH3145857.1"/>
    </source>
</evidence>
<dbReference type="PROSITE" id="PS00108">
    <property type="entry name" value="PROTEIN_KINASE_ST"/>
    <property type="match status" value="1"/>
</dbReference>
<dbReference type="InterPro" id="IPR032675">
    <property type="entry name" value="LRR_dom_sf"/>
</dbReference>
<reference evidence="19 20" key="1">
    <citation type="submission" date="2022-05" db="EMBL/GenBank/DDBJ databases">
        <authorList>
            <consortium name="Genoscope - CEA"/>
            <person name="William W."/>
        </authorList>
    </citation>
    <scope>NUCLEOTIDE SEQUENCE [LARGE SCALE GENOMIC DNA]</scope>
</reference>
<feature type="domain" description="Roc" evidence="18">
    <location>
        <begin position="1004"/>
        <end position="1237"/>
    </location>
</feature>
<evidence type="ECO:0000256" key="7">
    <source>
        <dbReference type="ARBA" id="ARBA00022737"/>
    </source>
</evidence>
<dbReference type="SMART" id="SM00364">
    <property type="entry name" value="LRR_BAC"/>
    <property type="match status" value="8"/>
</dbReference>
<dbReference type="Gene3D" id="3.30.200.20">
    <property type="entry name" value="Phosphorylase Kinase, domain 1"/>
    <property type="match status" value="1"/>
</dbReference>
<keyword evidence="7" id="KW-0677">Repeat</keyword>
<dbReference type="InterPro" id="IPR002110">
    <property type="entry name" value="Ankyrin_rpt"/>
</dbReference>
<keyword evidence="4" id="KW-0723">Serine/threonine-protein kinase</keyword>
<feature type="region of interest" description="Disordered" evidence="16">
    <location>
        <begin position="734"/>
        <end position="756"/>
    </location>
</feature>
<organism evidence="19 20">
    <name type="scientific">Porites lobata</name>
    <dbReference type="NCBI Taxonomy" id="104759"/>
    <lineage>
        <taxon>Eukaryota</taxon>
        <taxon>Metazoa</taxon>
        <taxon>Cnidaria</taxon>
        <taxon>Anthozoa</taxon>
        <taxon>Hexacorallia</taxon>
        <taxon>Scleractinia</taxon>
        <taxon>Fungiina</taxon>
        <taxon>Poritidae</taxon>
        <taxon>Porites</taxon>
    </lineage>
</organism>
<feature type="repeat" description="ANK" evidence="14">
    <location>
        <begin position="43"/>
        <end position="75"/>
    </location>
</feature>
<dbReference type="Pfam" id="PF08477">
    <property type="entry name" value="Roc"/>
    <property type="match status" value="1"/>
</dbReference>
<dbReference type="InterPro" id="IPR017441">
    <property type="entry name" value="Protein_kinase_ATP_BS"/>
</dbReference>
<evidence type="ECO:0000259" key="17">
    <source>
        <dbReference type="PROSITE" id="PS50011"/>
    </source>
</evidence>
<evidence type="ECO:0000256" key="6">
    <source>
        <dbReference type="ARBA" id="ARBA00022679"/>
    </source>
</evidence>
<dbReference type="PANTHER" id="PTHR24198:SF169">
    <property type="entry name" value="NON-SPECIFIC SERINE_THREONINE PROTEIN KINASE"/>
    <property type="match status" value="1"/>
</dbReference>
<gene>
    <name evidence="19" type="ORF">PLOB_00044771</name>
</gene>
<evidence type="ECO:0000256" key="9">
    <source>
        <dbReference type="ARBA" id="ARBA00022777"/>
    </source>
</evidence>
<dbReference type="Pfam" id="PF00560">
    <property type="entry name" value="LRR_1"/>
    <property type="match status" value="1"/>
</dbReference>
<evidence type="ECO:0000256" key="15">
    <source>
        <dbReference type="PROSITE-ProRule" id="PRU10141"/>
    </source>
</evidence>
<dbReference type="PROSITE" id="PS00107">
    <property type="entry name" value="PROTEIN_KINASE_ATP"/>
    <property type="match status" value="1"/>
</dbReference>
<evidence type="ECO:0000256" key="2">
    <source>
        <dbReference type="ARBA" id="ARBA00008171"/>
    </source>
</evidence>
<feature type="region of interest" description="Disordered" evidence="16">
    <location>
        <begin position="1567"/>
        <end position="1587"/>
    </location>
</feature>
<sequence>MAAPVFVFTGELLHQAAIYDQCDLLRSLLEAGVHGEANSRDPRGLTPLHTAALHDSVECLAELLEWNGDTNIQSAPEDNCSTALHHAARNGHLRCLKVLLDHGAIVDVKNNEGKTAMQIALDKGEYDCARYLKTVQEIRRQAREEEVSQELLASCTLGDLPKVQELLKEASATAVNKRYQGGSTLLYKACHGGHLEVARLLLKVGADGSPNMFTGITPLYAACLSGNADLVSLMVQAVPQTINLASKMDKATPLHVAAGEGSEEIIKILLQVPEDDEQEFLRCNKINVGVCTSSGNTALHLASQGGFVKVVEQLLNCRHKCAGPCEANLTTSVNVKNMMGQTALLDAVTIGHRDVVSLLIEHGADVSLVSKVEVQHDQTDMAPPGSSLSPIEIACSSGNLDIIELLLNSGAEDVDHRCLSSAILADNIDVIRILLQQGAQVDQEHKIHPSRTSSSPEEIWRLGAYPVSILWNGMKLSMLEPQWILTAACTLNPYSEAFAGLHPSLKTITRVDVSNNRLSKLPIVLFQMPALKTLSASDNEINGLPSLWIGGRKDVSSKSSLKAGKPYSSCENIHENLTFEESCQDFTYAESGWNCPHLEEIELHKNSLTTVPVCLFQLPMLKYLNVSYNDIQTVPFEMWTAPALKTLDLKGNFVKKLTVLKIRKNGGGSTNGKSSTLPRAKVLSLSKDSLDFRQLNGTLDSSSVPLSRAVTQNDVKQPHPLKMFHHSQLWGTKRGDEIEDSDSEEEDIDPKKGSSLQKLDLSSNQITKVPIGLSCLATNLVTLILSNNAISNVPSLALFPPSLGTLDLSHNNLTVFHPIAEKAIYGNVAEHRCYSVIEGQRPSLRQRRISAESGLQTGAKIRLCRHLKHRTLPQLKRLDLNNNKLEELHFSLPRSRSSTVTSFSDNASDSSRGPRVLFPSLQSLTLSDNSEFYNVPRDIGVLSKLGSLHLSRTKITHLPPEVGLLSELWDLQYQGLQLQDIEPSVLERKKTKDIVGYLRSVLERSEPHPSMKLMFVGVANIGKTTLLNQLRQEGTGSYQNSPPVGWTERKGKKKRSGSTIGRIKKADINISTVGVDVCDWIYPKKTDFAFGRADNRPSIKFSTWDFGGQREYYATHQCFLSHRSLYIAMWKVTDGEQGVNGIEPWLLNIQARAPDSPVIIVGTHYDCLEDKERRSEYLPSLRSTISEKYLAAEYGGSVMNTRERGLPKVMAMIEVSCKTGYHIRELRQLIYNTSFEIKEKGSRVPLLKTPIPASYIAVEEAVCVIRERCYRDDQTPVFKSEQFSAAVEAELSKKQIQLRGPEELQQATRFLHDNGVLLHYDDPLLRDLYFLDPQWLCDMLAHVVTIREVNPHINNGVMKRSDLSQIFRSERFPANLMSQYVNLLSKFEVALPWSPEFLLVPSLLPDSQQDTNQPVAAGVSKKVAQAMHMTAYTRGKVLRRQYVMSYVPSGFWPRLITRVIPDERIFDTVKSCCELSLDGPVQEGDRDKLAVVAQPEWSCWKTGIELSCFGVKLLRICELEEKPFFGAPDGVATPLHYRGEAHKASCYSTIEVITPCIGISMEKFEQRKKTAPRRMNRSKPDDDHREGSKLVGFKVKSVSDCNIQSAARLVAIIAEHMDTLITDWFPGLDAVTVQGRRLVTRLIPCPNCIKTVCGVDQEGTVTEDEGAVPVPVLSSSQDSGVHLSTDGSSASTSPWPSPVHVAKKPEANGIVPSSSRLPQELINGSPKLPMRDRSFSEPGRFTFGSVSSGLVTEEESSSCFDYTSDQSTDSRGSLGSENSSPERGVVRRRRQFGKGRGARGSSESDESNVVDTNTAEQERTSYEEPLLQGSNDSTTNNLNNRESRQYGSATRPRPTQGETVVYSFEFEDCVLAAYRSQPVECTVHGRLELRELAPDAMFEDIAPNLNIQASHITRGKFLGKGTFGSVFRGELRQISGNSITIAMKMPLNNEVGEDALPEDIQMAEAARKRLDANPTMELNDAYRTVRQEMSILLPLRHQNVVSLLGYCLNPFCMVLEFAPQGALDQVLANYKRAGVRLNAYVMQKCIVQCASALKYLHRHHIIYRDLKSENILVWSFPAPTSPDQTNHQVTIKLADYGISRSAALAGMKGLGGTPGFMAPEIEKYVGKELYTDKVDSFSFGMYIYELVTLHQPFCDLNPAQVKQLIVEGLRPPLTAKDKKAPVFALDLMAWCWQQEADKRPSSHHISLLASTTEFPRLSDVITFEKQLGLNCAVTAGSRVSQSYEADSRARVGSEVWLCRNEVSAGIGKGKVSVVSYSYDRCYHKKEFLVGKSQIRTACSVGSTVWLGTESGTLHVFCAMTYKQLCQGSIRANRYIMNMIHVPRANWVLVALGDGSVLAYNDNISNHYHYSDAAVETPVHELLPNRVYRGNGNRIHSMAALLQKKPLRNQAPAPSEMGDSSEDSDDRNSPCDEYVCEVWCGQEKGKILILDGEGLQKICTKSAEDSEPADSAPQREHSVSHLETCKVTGASVVGENDSVKRSVWVALYPGTRVFRWDALEKKIVRSVDCSQCRPKFEGPKTKVPVRRAADQNPLSASRSQVTSLLAVDKELYIGTSWGCILVCNNLSLMVYTVIRCHEETVKHLLPLVTTPAAKSLVLSCGRGYRSLGSSLYGHTSYPSRRSGKTTLKSESAILVWLADSWES</sequence>
<feature type="region of interest" description="Disordered" evidence="16">
    <location>
        <begin position="2405"/>
        <end position="2427"/>
    </location>
</feature>
<comment type="cofactor">
    <cofactor evidence="1">
        <name>Mg(2+)</name>
        <dbReference type="ChEBI" id="CHEBI:18420"/>
    </cofactor>
</comment>
<dbReference type="PROSITE" id="PS51450">
    <property type="entry name" value="LRR"/>
    <property type="match status" value="3"/>
</dbReference>
<dbReference type="SMART" id="SM00369">
    <property type="entry name" value="LRR_TYP"/>
    <property type="match status" value="8"/>
</dbReference>
<evidence type="ECO:0000256" key="5">
    <source>
        <dbReference type="ARBA" id="ARBA00022614"/>
    </source>
</evidence>
<dbReference type="Pfam" id="PF23748">
    <property type="entry name" value="Beta-prop_LRRK2"/>
    <property type="match status" value="1"/>
</dbReference>
<feature type="binding site" evidence="15">
    <location>
        <position position="1944"/>
    </location>
    <ligand>
        <name>ATP</name>
        <dbReference type="ChEBI" id="CHEBI:30616"/>
    </ligand>
</feature>
<evidence type="ECO:0000313" key="20">
    <source>
        <dbReference type="Proteomes" id="UP001159405"/>
    </source>
</evidence>
<keyword evidence="10 15" id="KW-0067">ATP-binding</keyword>
<evidence type="ECO:0000259" key="18">
    <source>
        <dbReference type="PROSITE" id="PS51424"/>
    </source>
</evidence>
<feature type="compositionally biased region" description="Polar residues" evidence="16">
    <location>
        <begin position="1828"/>
        <end position="1848"/>
    </location>
</feature>
<dbReference type="InterPro" id="IPR056602">
    <property type="entry name" value="Beta-prop_LRRK2"/>
</dbReference>
<dbReference type="InterPro" id="IPR027417">
    <property type="entry name" value="P-loop_NTPase"/>
</dbReference>
<dbReference type="InterPro" id="IPR003591">
    <property type="entry name" value="Leu-rich_rpt_typical-subtyp"/>
</dbReference>
<evidence type="ECO:0000256" key="11">
    <source>
        <dbReference type="ARBA" id="ARBA00023043"/>
    </source>
</evidence>
<comment type="catalytic activity">
    <reaction evidence="12">
        <text>L-threonyl-[protein] + ATP = O-phospho-L-threonyl-[protein] + ADP + H(+)</text>
        <dbReference type="Rhea" id="RHEA:46608"/>
        <dbReference type="Rhea" id="RHEA-COMP:11060"/>
        <dbReference type="Rhea" id="RHEA-COMP:11605"/>
        <dbReference type="ChEBI" id="CHEBI:15378"/>
        <dbReference type="ChEBI" id="CHEBI:30013"/>
        <dbReference type="ChEBI" id="CHEBI:30616"/>
        <dbReference type="ChEBI" id="CHEBI:61977"/>
        <dbReference type="ChEBI" id="CHEBI:456216"/>
        <dbReference type="EC" id="2.7.11.1"/>
    </reaction>
</comment>
<feature type="compositionally biased region" description="Polar residues" evidence="16">
    <location>
        <begin position="1685"/>
        <end position="1694"/>
    </location>
</feature>
<comment type="similarity">
    <text evidence="2">Belongs to the protein kinase superfamily. TKL Ser/Thr protein kinase family. ROCO subfamily.</text>
</comment>
<feature type="repeat" description="ANK" evidence="14">
    <location>
        <begin position="79"/>
        <end position="111"/>
    </location>
</feature>
<feature type="compositionally biased region" description="Basic and acidic residues" evidence="16">
    <location>
        <begin position="1578"/>
        <end position="1587"/>
    </location>
</feature>
<protein>
    <recommendedName>
        <fullName evidence="3">non-specific serine/threonine protein kinase</fullName>
        <ecNumber evidence="3">2.7.11.1</ecNumber>
    </recommendedName>
</protein>
<keyword evidence="20" id="KW-1185">Reference proteome</keyword>
<dbReference type="InterPro" id="IPR001245">
    <property type="entry name" value="Ser-Thr/Tyr_kinase_cat_dom"/>
</dbReference>
<dbReference type="SUPFAM" id="SSF52058">
    <property type="entry name" value="L domain-like"/>
    <property type="match status" value="1"/>
</dbReference>
<dbReference type="PRINTS" id="PR01415">
    <property type="entry name" value="ANKYRIN"/>
</dbReference>
<dbReference type="InterPro" id="IPR008271">
    <property type="entry name" value="Ser/Thr_kinase_AS"/>
</dbReference>
<dbReference type="Pfam" id="PF00023">
    <property type="entry name" value="Ank"/>
    <property type="match status" value="2"/>
</dbReference>
<evidence type="ECO:0000256" key="1">
    <source>
        <dbReference type="ARBA" id="ARBA00001946"/>
    </source>
</evidence>
<feature type="region of interest" description="Disordered" evidence="16">
    <location>
        <begin position="1757"/>
        <end position="1855"/>
    </location>
</feature>
<keyword evidence="11 14" id="KW-0040">ANK repeat</keyword>
<feature type="region of interest" description="Disordered" evidence="16">
    <location>
        <begin position="1034"/>
        <end position="1058"/>
    </location>
</feature>
<keyword evidence="6" id="KW-0808">Transferase</keyword>
<dbReference type="PROSITE" id="PS50088">
    <property type="entry name" value="ANK_REPEAT"/>
    <property type="match status" value="7"/>
</dbReference>
<dbReference type="PRINTS" id="PR00449">
    <property type="entry name" value="RASTRNSFRMNG"/>
</dbReference>
<dbReference type="InterPro" id="IPR000719">
    <property type="entry name" value="Prot_kinase_dom"/>
</dbReference>
<feature type="compositionally biased region" description="Basic residues" evidence="16">
    <location>
        <begin position="1786"/>
        <end position="1797"/>
    </location>
</feature>
<evidence type="ECO:0000256" key="14">
    <source>
        <dbReference type="PROSITE-ProRule" id="PRU00023"/>
    </source>
</evidence>
<dbReference type="Gene3D" id="1.10.510.10">
    <property type="entry name" value="Transferase(Phosphotransferase) domain 1"/>
    <property type="match status" value="1"/>
</dbReference>
<comment type="caution">
    <text evidence="19">The sequence shown here is derived from an EMBL/GenBank/DDBJ whole genome shotgun (WGS) entry which is preliminary data.</text>
</comment>
<dbReference type="Pfam" id="PF16095">
    <property type="entry name" value="COR-A"/>
    <property type="match status" value="1"/>
</dbReference>
<dbReference type="PROSITE" id="PS50011">
    <property type="entry name" value="PROTEIN_KINASE_DOM"/>
    <property type="match status" value="1"/>
</dbReference>
<dbReference type="Gene3D" id="3.30.70.1390">
    <property type="entry name" value="ROC domain from the Parkinson's disease-associated leucine-rich repeat kinase 2"/>
    <property type="match status" value="1"/>
</dbReference>
<feature type="repeat" description="ANK" evidence="14">
    <location>
        <begin position="181"/>
        <end position="207"/>
    </location>
</feature>
<keyword evidence="8 15" id="KW-0547">Nucleotide-binding</keyword>
<dbReference type="EMBL" id="CALNXK010000077">
    <property type="protein sequence ID" value="CAH3145857.1"/>
    <property type="molecule type" value="Genomic_DNA"/>
</dbReference>
<dbReference type="SUPFAM" id="SSF52540">
    <property type="entry name" value="P-loop containing nucleoside triphosphate hydrolases"/>
    <property type="match status" value="1"/>
</dbReference>
<dbReference type="InterPro" id="IPR036770">
    <property type="entry name" value="Ankyrin_rpt-contain_sf"/>
</dbReference>
<evidence type="ECO:0000256" key="13">
    <source>
        <dbReference type="ARBA" id="ARBA00048679"/>
    </source>
</evidence>
<feature type="repeat" description="ANK" evidence="14">
    <location>
        <begin position="249"/>
        <end position="271"/>
    </location>
</feature>
<dbReference type="EC" id="2.7.11.1" evidence="3"/>
<dbReference type="SUPFAM" id="SSF56112">
    <property type="entry name" value="Protein kinase-like (PK-like)"/>
    <property type="match status" value="1"/>
</dbReference>
<feature type="repeat" description="ANK" evidence="14">
    <location>
        <begin position="386"/>
        <end position="412"/>
    </location>
</feature>
<comment type="catalytic activity">
    <reaction evidence="13">
        <text>L-seryl-[protein] + ATP = O-phospho-L-seryl-[protein] + ADP + H(+)</text>
        <dbReference type="Rhea" id="RHEA:17989"/>
        <dbReference type="Rhea" id="RHEA-COMP:9863"/>
        <dbReference type="Rhea" id="RHEA-COMP:11604"/>
        <dbReference type="ChEBI" id="CHEBI:15378"/>
        <dbReference type="ChEBI" id="CHEBI:29999"/>
        <dbReference type="ChEBI" id="CHEBI:30616"/>
        <dbReference type="ChEBI" id="CHEBI:83421"/>
        <dbReference type="ChEBI" id="CHEBI:456216"/>
        <dbReference type="EC" id="2.7.11.1"/>
    </reaction>
</comment>
<proteinExistence type="inferred from homology"/>
<dbReference type="Gene3D" id="3.40.50.300">
    <property type="entry name" value="P-loop containing nucleotide triphosphate hydrolases"/>
    <property type="match status" value="1"/>
</dbReference>
<dbReference type="SMART" id="SM00220">
    <property type="entry name" value="S_TKc"/>
    <property type="match status" value="1"/>
</dbReference>
<dbReference type="Pfam" id="PF07714">
    <property type="entry name" value="PK_Tyr_Ser-Thr"/>
    <property type="match status" value="1"/>
</dbReference>
<feature type="compositionally biased region" description="Acidic residues" evidence="16">
    <location>
        <begin position="737"/>
        <end position="748"/>
    </location>
</feature>
<evidence type="ECO:0000256" key="4">
    <source>
        <dbReference type="ARBA" id="ARBA00022527"/>
    </source>
</evidence>
<dbReference type="Pfam" id="PF13855">
    <property type="entry name" value="LRR_8"/>
    <property type="match status" value="1"/>
</dbReference>
<dbReference type="Proteomes" id="UP001159405">
    <property type="component" value="Unassembled WGS sequence"/>
</dbReference>
<keyword evidence="5" id="KW-0433">Leucine-rich repeat</keyword>
<evidence type="ECO:0000256" key="12">
    <source>
        <dbReference type="ARBA" id="ARBA00047899"/>
    </source>
</evidence>
<dbReference type="Gene3D" id="3.80.10.10">
    <property type="entry name" value="Ribonuclease Inhibitor"/>
    <property type="match status" value="3"/>
</dbReference>
<feature type="compositionally biased region" description="Polar residues" evidence="16">
    <location>
        <begin position="1757"/>
        <end position="1781"/>
    </location>
</feature>
<dbReference type="SUPFAM" id="SSF48403">
    <property type="entry name" value="Ankyrin repeat"/>
    <property type="match status" value="1"/>
</dbReference>
<keyword evidence="9" id="KW-0418">Kinase</keyword>
<dbReference type="Gene3D" id="1.25.40.20">
    <property type="entry name" value="Ankyrin repeat-containing domain"/>
    <property type="match status" value="3"/>
</dbReference>
<dbReference type="SMART" id="SM00248">
    <property type="entry name" value="ANK"/>
    <property type="match status" value="11"/>
</dbReference>
<evidence type="ECO:0000256" key="10">
    <source>
        <dbReference type="ARBA" id="ARBA00022840"/>
    </source>
</evidence>
<evidence type="ECO:0000256" key="8">
    <source>
        <dbReference type="ARBA" id="ARBA00022741"/>
    </source>
</evidence>
<dbReference type="InterPro" id="IPR032171">
    <property type="entry name" value="COR-A"/>
</dbReference>
<dbReference type="InterPro" id="IPR020859">
    <property type="entry name" value="ROC"/>
</dbReference>
<feature type="region of interest" description="Disordered" evidence="16">
    <location>
        <begin position="1670"/>
        <end position="1736"/>
    </location>
</feature>
<accession>A0ABN8PKN4</accession>
<feature type="domain" description="Protein kinase" evidence="17">
    <location>
        <begin position="1912"/>
        <end position="2217"/>
    </location>
</feature>
<feature type="repeat" description="ANK" evidence="14">
    <location>
        <begin position="294"/>
        <end position="316"/>
    </location>
</feature>
<dbReference type="PROSITE" id="PS51424">
    <property type="entry name" value="ROC"/>
    <property type="match status" value="1"/>
</dbReference>
<evidence type="ECO:0000256" key="3">
    <source>
        <dbReference type="ARBA" id="ARBA00012513"/>
    </source>
</evidence>
<dbReference type="PROSITE" id="PS50297">
    <property type="entry name" value="ANK_REP_REGION"/>
    <property type="match status" value="7"/>
</dbReference>